<dbReference type="EMBL" id="JBHSPR010000010">
    <property type="protein sequence ID" value="MFC6017756.1"/>
    <property type="molecule type" value="Genomic_DNA"/>
</dbReference>
<dbReference type="RefSeq" id="WP_377422261.1">
    <property type="nucleotide sequence ID" value="NZ_JBHSPR010000010.1"/>
</dbReference>
<sequence>MRQDVDVQTRSDVKPRVLLNQDQYDAMTRVLGLTTDPARAEFFGYTDRTIRRARNGSIGEDFIARTVAGFREHESTLKAAGFASGFDEVFLVGRRAA</sequence>
<name>A0ABW1K843_9ACTN</name>
<proteinExistence type="predicted"/>
<gene>
    <name evidence="1" type="ORF">ACFP2T_16265</name>
</gene>
<keyword evidence="2" id="KW-1185">Reference proteome</keyword>
<comment type="caution">
    <text evidence="1">The sequence shown here is derived from an EMBL/GenBank/DDBJ whole genome shotgun (WGS) entry which is preliminary data.</text>
</comment>
<organism evidence="1 2">
    <name type="scientific">Plantactinospora solaniradicis</name>
    <dbReference type="NCBI Taxonomy" id="1723736"/>
    <lineage>
        <taxon>Bacteria</taxon>
        <taxon>Bacillati</taxon>
        <taxon>Actinomycetota</taxon>
        <taxon>Actinomycetes</taxon>
        <taxon>Micromonosporales</taxon>
        <taxon>Micromonosporaceae</taxon>
        <taxon>Plantactinospora</taxon>
    </lineage>
</organism>
<evidence type="ECO:0008006" key="3">
    <source>
        <dbReference type="Google" id="ProtNLM"/>
    </source>
</evidence>
<evidence type="ECO:0000313" key="2">
    <source>
        <dbReference type="Proteomes" id="UP001596203"/>
    </source>
</evidence>
<evidence type="ECO:0000313" key="1">
    <source>
        <dbReference type="EMBL" id="MFC6017756.1"/>
    </source>
</evidence>
<accession>A0ABW1K843</accession>
<protein>
    <recommendedName>
        <fullName evidence="3">DNA-binding protein</fullName>
    </recommendedName>
</protein>
<dbReference type="Proteomes" id="UP001596203">
    <property type="component" value="Unassembled WGS sequence"/>
</dbReference>
<reference evidence="2" key="1">
    <citation type="journal article" date="2019" name="Int. J. Syst. Evol. Microbiol.">
        <title>The Global Catalogue of Microorganisms (GCM) 10K type strain sequencing project: providing services to taxonomists for standard genome sequencing and annotation.</title>
        <authorList>
            <consortium name="The Broad Institute Genomics Platform"/>
            <consortium name="The Broad Institute Genome Sequencing Center for Infectious Disease"/>
            <person name="Wu L."/>
            <person name="Ma J."/>
        </authorList>
    </citation>
    <scope>NUCLEOTIDE SEQUENCE [LARGE SCALE GENOMIC DNA]</scope>
    <source>
        <strain evidence="2">ZS-35-S2</strain>
    </source>
</reference>